<feature type="transmembrane region" description="Helical" evidence="1">
    <location>
        <begin position="33"/>
        <end position="51"/>
    </location>
</feature>
<proteinExistence type="predicted"/>
<accession>A0ABT9G8Z7</accession>
<keyword evidence="1" id="KW-0472">Membrane</keyword>
<name>A0ABT9G8Z7_LEPDI</name>
<sequence length="139" mass="14222">MPYALVWSAVFALLALWSLTAWALHAVGVWTVMNAGALGGVTAGLGGAWQWPAWLAPWVPPALTAAVADAFTALAPFVHGLLHAAPALAGGVTVAAWGVWAVGGLLLVMLGVAGHAAIVVWRRRASLAMARPDRMVAAG</sequence>
<gene>
    <name evidence="2" type="ORF">Q8X39_20180</name>
</gene>
<organism evidence="2 3">
    <name type="scientific">Leptothrix discophora</name>
    <dbReference type="NCBI Taxonomy" id="89"/>
    <lineage>
        <taxon>Bacteria</taxon>
        <taxon>Pseudomonadati</taxon>
        <taxon>Pseudomonadota</taxon>
        <taxon>Betaproteobacteria</taxon>
        <taxon>Burkholderiales</taxon>
        <taxon>Sphaerotilaceae</taxon>
        <taxon>Leptothrix</taxon>
    </lineage>
</organism>
<reference evidence="2 3" key="1">
    <citation type="submission" date="2023-08" db="EMBL/GenBank/DDBJ databases">
        <authorList>
            <person name="Roldan D.M."/>
            <person name="Menes R.J."/>
        </authorList>
    </citation>
    <scope>NUCLEOTIDE SEQUENCE [LARGE SCALE GENOMIC DNA]</scope>
    <source>
        <strain evidence="2 3">CCM 2812</strain>
    </source>
</reference>
<evidence type="ECO:0000313" key="2">
    <source>
        <dbReference type="EMBL" id="MDP4302959.1"/>
    </source>
</evidence>
<evidence type="ECO:0000313" key="3">
    <source>
        <dbReference type="Proteomes" id="UP001235760"/>
    </source>
</evidence>
<keyword evidence="3" id="KW-1185">Reference proteome</keyword>
<comment type="caution">
    <text evidence="2">The sequence shown here is derived from an EMBL/GenBank/DDBJ whole genome shotgun (WGS) entry which is preliminary data.</text>
</comment>
<dbReference type="EMBL" id="JAUZEE010000019">
    <property type="protein sequence ID" value="MDP4302959.1"/>
    <property type="molecule type" value="Genomic_DNA"/>
</dbReference>
<dbReference type="RefSeq" id="WP_305751497.1">
    <property type="nucleotide sequence ID" value="NZ_JAUZEE010000019.1"/>
</dbReference>
<evidence type="ECO:0000256" key="1">
    <source>
        <dbReference type="SAM" id="Phobius"/>
    </source>
</evidence>
<protein>
    <submittedName>
        <fullName evidence="2">Uncharacterized protein</fullName>
    </submittedName>
</protein>
<feature type="transmembrane region" description="Helical" evidence="1">
    <location>
        <begin position="63"/>
        <end position="82"/>
    </location>
</feature>
<dbReference type="Proteomes" id="UP001235760">
    <property type="component" value="Unassembled WGS sequence"/>
</dbReference>
<keyword evidence="1" id="KW-0812">Transmembrane</keyword>
<keyword evidence="1" id="KW-1133">Transmembrane helix</keyword>
<feature type="transmembrane region" description="Helical" evidence="1">
    <location>
        <begin position="94"/>
        <end position="121"/>
    </location>
</feature>